<reference evidence="3 4" key="1">
    <citation type="submission" date="2016-07" db="EMBL/GenBank/DDBJ databases">
        <title>Multiple horizontal gene transfer events from other fungi enriched the ability of initially mycotrophic Trichoderma (Ascomycota) to feed on dead plant biomass.</title>
        <authorList>
            <consortium name="DOE Joint Genome Institute"/>
            <person name="Aerts A."/>
            <person name="Atanasova L."/>
            <person name="Chenthamara K."/>
            <person name="Zhang J."/>
            <person name="Grujic M."/>
            <person name="Henrissat B."/>
            <person name="Kuo A."/>
            <person name="Salamov A."/>
            <person name="Lipzen A."/>
            <person name="Labutti K."/>
            <person name="Barry K."/>
            <person name="Miao Y."/>
            <person name="Rahimi M.J."/>
            <person name="Shen Q."/>
            <person name="Grigoriev I.V."/>
            <person name="Kubicek C.P."/>
            <person name="Druzhinina I.S."/>
        </authorList>
    </citation>
    <scope>NUCLEOTIDE SEQUENCE [LARGE SCALE GENOMIC DNA]</scope>
    <source>
        <strain evidence="3 4">CBS 433.97</strain>
    </source>
</reference>
<keyword evidence="4" id="KW-1185">Reference proteome</keyword>
<gene>
    <name evidence="3" type="ORF">M441DRAFT_359595</name>
</gene>
<keyword evidence="2" id="KW-0812">Transmembrane</keyword>
<feature type="compositionally biased region" description="Polar residues" evidence="1">
    <location>
        <begin position="18"/>
        <end position="28"/>
    </location>
</feature>
<feature type="transmembrane region" description="Helical" evidence="2">
    <location>
        <begin position="52"/>
        <end position="74"/>
    </location>
</feature>
<keyword evidence="2" id="KW-0472">Membrane</keyword>
<accession>A0A2T3ZDH7</accession>
<evidence type="ECO:0000256" key="1">
    <source>
        <dbReference type="SAM" id="MobiDB-lite"/>
    </source>
</evidence>
<protein>
    <submittedName>
        <fullName evidence="3">Uncharacterized protein</fullName>
    </submittedName>
</protein>
<dbReference type="EMBL" id="KZ679259">
    <property type="protein sequence ID" value="PTB42820.1"/>
    <property type="molecule type" value="Genomic_DNA"/>
</dbReference>
<dbReference type="AlphaFoldDB" id="A0A2T3ZDH7"/>
<feature type="region of interest" description="Disordered" evidence="1">
    <location>
        <begin position="1"/>
        <end position="28"/>
    </location>
</feature>
<sequence>MWPSTPGRSDMASAPGLPSSSGEMLSFGTSSNQAVPRIYARAAVGNNHGIEFLLLVVLCFLFTWPLLLSTCRSLESVFSRRKMLS</sequence>
<evidence type="ECO:0000313" key="3">
    <source>
        <dbReference type="EMBL" id="PTB42820.1"/>
    </source>
</evidence>
<keyword evidence="2" id="KW-1133">Transmembrane helix</keyword>
<evidence type="ECO:0000313" key="4">
    <source>
        <dbReference type="Proteomes" id="UP000240493"/>
    </source>
</evidence>
<proteinExistence type="predicted"/>
<evidence type="ECO:0000256" key="2">
    <source>
        <dbReference type="SAM" id="Phobius"/>
    </source>
</evidence>
<name>A0A2T3ZDH7_TRIA4</name>
<organism evidence="3 4">
    <name type="scientific">Trichoderma asperellum (strain ATCC 204424 / CBS 433.97 / NBRC 101777)</name>
    <dbReference type="NCBI Taxonomy" id="1042311"/>
    <lineage>
        <taxon>Eukaryota</taxon>
        <taxon>Fungi</taxon>
        <taxon>Dikarya</taxon>
        <taxon>Ascomycota</taxon>
        <taxon>Pezizomycotina</taxon>
        <taxon>Sordariomycetes</taxon>
        <taxon>Hypocreomycetidae</taxon>
        <taxon>Hypocreales</taxon>
        <taxon>Hypocreaceae</taxon>
        <taxon>Trichoderma</taxon>
    </lineage>
</organism>
<dbReference type="Proteomes" id="UP000240493">
    <property type="component" value="Unassembled WGS sequence"/>
</dbReference>